<gene>
    <name evidence="1" type="ORF">D0433_12410</name>
</gene>
<protein>
    <submittedName>
        <fullName evidence="1">Uncharacterized protein</fullName>
    </submittedName>
</protein>
<name>A0A395LYQ6_9BACT</name>
<dbReference type="AlphaFoldDB" id="A0A395LYQ6"/>
<dbReference type="EMBL" id="PHFL01000069">
    <property type="protein sequence ID" value="RFM23168.1"/>
    <property type="molecule type" value="Genomic_DNA"/>
</dbReference>
<evidence type="ECO:0000313" key="1">
    <source>
        <dbReference type="EMBL" id="RFM23168.1"/>
    </source>
</evidence>
<accession>A0A395LYQ6</accession>
<dbReference type="Proteomes" id="UP000266389">
    <property type="component" value="Unassembled WGS sequence"/>
</dbReference>
<comment type="caution">
    <text evidence="1">The sequence shown here is derived from an EMBL/GenBank/DDBJ whole genome shotgun (WGS) entry which is preliminary data.</text>
</comment>
<proteinExistence type="predicted"/>
<evidence type="ECO:0000313" key="2">
    <source>
        <dbReference type="Proteomes" id="UP000266389"/>
    </source>
</evidence>
<organism evidence="1 2">
    <name type="scientific">Candidatus Thermochlorobacter aerophilus</name>
    <dbReference type="NCBI Taxonomy" id="1868324"/>
    <lineage>
        <taxon>Bacteria</taxon>
        <taxon>Pseudomonadati</taxon>
        <taxon>Chlorobiota</taxon>
        <taxon>Chlorobiia</taxon>
        <taxon>Chlorobiales</taxon>
        <taxon>Candidatus Thermochlorobacteriaceae</taxon>
        <taxon>Candidatus Thermochlorobacter</taxon>
    </lineage>
</organism>
<sequence length="98" mass="11422">MASGTNYLEKVRKEAQLQALRDTMTTVADIVFNGLQTMLFIRARLEQNRATPEEIHRFDEAIRRITERINELANVSRYETKKIAEGVYVINYNTSEKK</sequence>
<reference evidence="1 2" key="1">
    <citation type="journal article" date="2011" name="ISME J.">
        <title>Community ecology of hot spring cyanobacterial mats: predominant populations and their functional potential.</title>
        <authorList>
            <person name="Klatt C.G."/>
            <person name="Wood J.M."/>
            <person name="Rusch D.B."/>
            <person name="Bateson M.M."/>
            <person name="Hamamura N."/>
            <person name="Heidelberg J.F."/>
            <person name="Grossman A.R."/>
            <person name="Bhaya D."/>
            <person name="Cohan F.M."/>
            <person name="Kuhl M."/>
            <person name="Bryant D.A."/>
            <person name="Ward D.M."/>
        </authorList>
    </citation>
    <scope>NUCLEOTIDE SEQUENCE [LARGE SCALE GENOMIC DNA]</scope>
    <source>
        <strain evidence="1">OS</strain>
    </source>
</reference>